<organism evidence="1 2">
    <name type="scientific">Araneus ventricosus</name>
    <name type="common">Orbweaver spider</name>
    <name type="synonym">Epeira ventricosa</name>
    <dbReference type="NCBI Taxonomy" id="182803"/>
    <lineage>
        <taxon>Eukaryota</taxon>
        <taxon>Metazoa</taxon>
        <taxon>Ecdysozoa</taxon>
        <taxon>Arthropoda</taxon>
        <taxon>Chelicerata</taxon>
        <taxon>Arachnida</taxon>
        <taxon>Araneae</taxon>
        <taxon>Araneomorphae</taxon>
        <taxon>Entelegynae</taxon>
        <taxon>Araneoidea</taxon>
        <taxon>Araneidae</taxon>
        <taxon>Araneus</taxon>
    </lineage>
</organism>
<protein>
    <submittedName>
        <fullName evidence="1">Uncharacterized protein</fullName>
    </submittedName>
</protein>
<dbReference type="Proteomes" id="UP000499080">
    <property type="component" value="Unassembled WGS sequence"/>
</dbReference>
<evidence type="ECO:0000313" key="1">
    <source>
        <dbReference type="EMBL" id="GBM69917.1"/>
    </source>
</evidence>
<keyword evidence="2" id="KW-1185">Reference proteome</keyword>
<reference evidence="1 2" key="1">
    <citation type="journal article" date="2019" name="Sci. Rep.">
        <title>Orb-weaving spider Araneus ventricosus genome elucidates the spidroin gene catalogue.</title>
        <authorList>
            <person name="Kono N."/>
            <person name="Nakamura H."/>
            <person name="Ohtoshi R."/>
            <person name="Moran D.A.P."/>
            <person name="Shinohara A."/>
            <person name="Yoshida Y."/>
            <person name="Fujiwara M."/>
            <person name="Mori M."/>
            <person name="Tomita M."/>
            <person name="Arakawa K."/>
        </authorList>
    </citation>
    <scope>NUCLEOTIDE SEQUENCE [LARGE SCALE GENOMIC DNA]</scope>
</reference>
<name>A0A4Y2HWL7_ARAVE</name>
<gene>
    <name evidence="1" type="ORF">AVEN_96431_1</name>
</gene>
<sequence length="191" mass="21692">MTLGTFMVGADCLSPLCIPSNSRQGRQGYPFTTVPSNLEPKVQIYTYHHCIPSDSDRCRLLITLPQTQTQGCKAPYHHALRLRQECKATYHPVPSNSGQGVQGYLSAATLELPGQSAGATYHHCTLRTLSQGVELLKNYRKRLSNHEILRVLCEGIKNIKLYMRDLIQIIFWRMTTIKPKTLIFNNNYIEQ</sequence>
<accession>A0A4Y2HWL7</accession>
<proteinExistence type="predicted"/>
<dbReference type="AlphaFoldDB" id="A0A4Y2HWL7"/>
<comment type="caution">
    <text evidence="1">The sequence shown here is derived from an EMBL/GenBank/DDBJ whole genome shotgun (WGS) entry which is preliminary data.</text>
</comment>
<evidence type="ECO:0000313" key="2">
    <source>
        <dbReference type="Proteomes" id="UP000499080"/>
    </source>
</evidence>
<dbReference type="EMBL" id="BGPR01002219">
    <property type="protein sequence ID" value="GBM69917.1"/>
    <property type="molecule type" value="Genomic_DNA"/>
</dbReference>